<dbReference type="GO" id="GO:0005737">
    <property type="term" value="C:cytoplasm"/>
    <property type="evidence" value="ECO:0007669"/>
    <property type="project" value="UniProtKB-ARBA"/>
</dbReference>
<keyword evidence="1" id="KW-0227">DNA damage</keyword>
<dbReference type="FunFam" id="2.40.50.140:FF:000051">
    <property type="entry name" value="RNA-binding transcriptional accessory protein"/>
    <property type="match status" value="1"/>
</dbReference>
<evidence type="ECO:0000256" key="1">
    <source>
        <dbReference type="ARBA" id="ARBA00022763"/>
    </source>
</evidence>
<dbReference type="InterPro" id="IPR023319">
    <property type="entry name" value="Tex-like_HTH_dom_sf"/>
</dbReference>
<dbReference type="GO" id="GO:0003677">
    <property type="term" value="F:DNA binding"/>
    <property type="evidence" value="ECO:0007669"/>
    <property type="project" value="InterPro"/>
</dbReference>
<organism evidence="6 7">
    <name type="scientific">Methanofollis aquaemaris</name>
    <dbReference type="NCBI Taxonomy" id="126734"/>
    <lineage>
        <taxon>Archaea</taxon>
        <taxon>Methanobacteriati</taxon>
        <taxon>Methanobacteriota</taxon>
        <taxon>Stenosarchaea group</taxon>
        <taxon>Methanomicrobia</taxon>
        <taxon>Methanomicrobiales</taxon>
        <taxon>Methanomicrobiaceae</taxon>
        <taxon>Methanofollis</taxon>
    </lineage>
</organism>
<dbReference type="InterPro" id="IPR012340">
    <property type="entry name" value="NA-bd_OB-fold"/>
</dbReference>
<evidence type="ECO:0000313" key="7">
    <source>
        <dbReference type="Proteomes" id="UP001042704"/>
    </source>
</evidence>
<evidence type="ECO:0000259" key="3">
    <source>
        <dbReference type="SMART" id="SM00278"/>
    </source>
</evidence>
<dbReference type="Gene3D" id="1.10.150.310">
    <property type="entry name" value="Tex RuvX-like domain-like"/>
    <property type="match status" value="1"/>
</dbReference>
<dbReference type="SUPFAM" id="SSF158832">
    <property type="entry name" value="Tex N-terminal region-like"/>
    <property type="match status" value="1"/>
</dbReference>
<dbReference type="RefSeq" id="WP_265581182.1">
    <property type="nucleotide sequence ID" value="NZ_CP036172.1"/>
</dbReference>
<dbReference type="InterPro" id="IPR010994">
    <property type="entry name" value="RuvA_2-like"/>
</dbReference>
<feature type="domain" description="Helix-hairpin-helix DNA-binding motif class 1" evidence="3">
    <location>
        <begin position="494"/>
        <end position="513"/>
    </location>
</feature>
<name>A0A8A3S8S8_9EURY</name>
<dbReference type="InterPro" id="IPR003029">
    <property type="entry name" value="S1_domain"/>
</dbReference>
<dbReference type="Proteomes" id="UP001042704">
    <property type="component" value="Chromosome"/>
</dbReference>
<sequence>METGTAGERACRFAAGIAAALGVREEQVAGTAALLAGGATVPFIARYRKEATGCLDEVAVAAVRDCLAAMERLEERRETVLASLREQGVLTPDLTARVMGAESLAVLEDLYLPFRPGRRTRASAARELGLAPLAAALLRGECADPLAAAQRYVRPDGPADAAAALAGASDIIAATVSEDAGVRASMRRLFMEAGVLTVRAARGKDLAATPYADYAGYTGRLGAMPGHRVHAVLRGAREGLLSLTVAPPERRALGLMGMRGRGPGAEVVAAAVQDGYRRLLAPAMERESLAAAKARADEEAVQVFAANLRRLLLAPPLGRTIVLAVDPGFAAGCKVACLDRQGTLLHATVVRPLPPHRQEGKAGAVLADLCRRYGVEVVAVGNGHGGREARAFLLGLGLGVPVITVSECGASVYSASAEARREFPDLDLTLRSAVSIGRRLQDPLAELVKIDPQALGVGQYQHDVDGRLLTAALDDTVVSAVNAVGVEVNTASAPLLARVSGIGPKQAGQIVGFREEHGPFGSRQSLLEVPGIGPKTFEQAAGFLRVVGGADPLDATAVHPMHTPVVRAMADDLGVGVGDLVGNPALLGQVEPERYVHGAVGLPTVHDICAELAAPGRDPRPPFDLSAYEGAPASIDDLAPGMALQGTVTNVTAFGAFVDIGVGTDGLVHVSELADAYVARPLDVVGVHDRVAVTVLSVDLKRRRIALSMRERREG</sequence>
<reference evidence="6" key="2">
    <citation type="submission" date="2019-02" db="EMBL/GenBank/DDBJ databases">
        <authorList>
            <person name="Chen S.-C."/>
            <person name="Chien H.-H."/>
            <person name="Lai M.-C."/>
        </authorList>
    </citation>
    <scope>NUCLEOTIDE SEQUENCE</scope>
    <source>
        <strain evidence="6">N2F9704</strain>
    </source>
</reference>
<dbReference type="InterPro" id="IPR006641">
    <property type="entry name" value="YqgF/RNaseH-like_dom"/>
</dbReference>
<keyword evidence="7" id="KW-1185">Reference proteome</keyword>
<dbReference type="Pfam" id="PF16921">
    <property type="entry name" value="Tex_YqgF"/>
    <property type="match status" value="1"/>
</dbReference>
<dbReference type="InterPro" id="IPR012337">
    <property type="entry name" value="RNaseH-like_sf"/>
</dbReference>
<dbReference type="AlphaFoldDB" id="A0A8A3S8S8"/>
<dbReference type="KEGG" id="maqe:RJ40_12360"/>
<dbReference type="InterPro" id="IPR032639">
    <property type="entry name" value="Tex_YqgF"/>
</dbReference>
<dbReference type="Gene3D" id="2.40.50.140">
    <property type="entry name" value="Nucleic acid-binding proteins"/>
    <property type="match status" value="1"/>
</dbReference>
<protein>
    <submittedName>
        <fullName evidence="6">S1 RNA-binding domain-containing protein</fullName>
    </submittedName>
</protein>
<dbReference type="Pfam" id="PF22706">
    <property type="entry name" value="Tex_central_region"/>
    <property type="match status" value="1"/>
</dbReference>
<dbReference type="InterPro" id="IPR050437">
    <property type="entry name" value="Ribos_protein_bS1-like"/>
</dbReference>
<dbReference type="FunFam" id="1.10.10.650:FF:000001">
    <property type="entry name" value="S1 RNA-binding domain 1"/>
    <property type="match status" value="1"/>
</dbReference>
<keyword evidence="2" id="KW-0234">DNA repair</keyword>
<dbReference type="Gene3D" id="3.30.420.140">
    <property type="entry name" value="YqgF/RNase H-like domain"/>
    <property type="match status" value="1"/>
</dbReference>
<dbReference type="CDD" id="cd05685">
    <property type="entry name" value="S1_Tex"/>
    <property type="match status" value="1"/>
</dbReference>
<dbReference type="InterPro" id="IPR018974">
    <property type="entry name" value="Tex-like_N"/>
</dbReference>
<dbReference type="InterPro" id="IPR055179">
    <property type="entry name" value="Tex-like_central_region"/>
</dbReference>
<dbReference type="PANTHER" id="PTHR10724:SF10">
    <property type="entry name" value="S1 RNA-BINDING DOMAIN-CONTAINING PROTEIN 1"/>
    <property type="match status" value="1"/>
</dbReference>
<feature type="domain" description="S1 motif" evidence="4">
    <location>
        <begin position="639"/>
        <end position="710"/>
    </location>
</feature>
<dbReference type="FunFam" id="3.30.420.140:FF:000001">
    <property type="entry name" value="RNA-binding transcriptional accessory protein"/>
    <property type="match status" value="1"/>
</dbReference>
<dbReference type="EMBL" id="CP036172">
    <property type="protein sequence ID" value="QSZ68229.1"/>
    <property type="molecule type" value="Genomic_DNA"/>
</dbReference>
<dbReference type="GO" id="GO:0003729">
    <property type="term" value="F:mRNA binding"/>
    <property type="evidence" value="ECO:0007669"/>
    <property type="project" value="TreeGrafter"/>
</dbReference>
<dbReference type="Gene3D" id="1.10.3500.10">
    <property type="entry name" value="Tex N-terminal region-like"/>
    <property type="match status" value="1"/>
</dbReference>
<reference evidence="6" key="1">
    <citation type="journal article" date="2001" name="Int. J. Syst. Evol. Microbiol.">
        <title>Methanofollis aquaemaris sp. nov., a methanogen isolated from an aquaculture fish pond.</title>
        <authorList>
            <person name="Lai M.C."/>
            <person name="Chen S.C."/>
        </authorList>
    </citation>
    <scope>NUCLEOTIDE SEQUENCE</scope>
    <source>
        <strain evidence="6">N2F9704</strain>
    </source>
</reference>
<dbReference type="SUPFAM" id="SSF53098">
    <property type="entry name" value="Ribonuclease H-like"/>
    <property type="match status" value="1"/>
</dbReference>
<dbReference type="InterPro" id="IPR037027">
    <property type="entry name" value="YqgF/RNaseH-like_dom_sf"/>
</dbReference>
<feature type="domain" description="Helix-hairpin-helix DNA-binding motif class 1" evidence="3">
    <location>
        <begin position="524"/>
        <end position="543"/>
    </location>
</feature>
<accession>A0A8A3S8S8</accession>
<proteinExistence type="predicted"/>
<dbReference type="SMART" id="SM00316">
    <property type="entry name" value="S1"/>
    <property type="match status" value="1"/>
</dbReference>
<gene>
    <name evidence="6" type="ORF">RJ40_12360</name>
</gene>
<evidence type="ECO:0000313" key="6">
    <source>
        <dbReference type="EMBL" id="QSZ68229.1"/>
    </source>
</evidence>
<dbReference type="Pfam" id="PF12836">
    <property type="entry name" value="HHH_3"/>
    <property type="match status" value="1"/>
</dbReference>
<evidence type="ECO:0000256" key="2">
    <source>
        <dbReference type="ARBA" id="ARBA00023204"/>
    </source>
</evidence>
<dbReference type="InterPro" id="IPR044146">
    <property type="entry name" value="S1_Tex"/>
</dbReference>
<dbReference type="GO" id="GO:0006281">
    <property type="term" value="P:DNA repair"/>
    <property type="evidence" value="ECO:0007669"/>
    <property type="project" value="UniProtKB-KW"/>
</dbReference>
<dbReference type="GO" id="GO:0003735">
    <property type="term" value="F:structural constituent of ribosome"/>
    <property type="evidence" value="ECO:0007669"/>
    <property type="project" value="TreeGrafter"/>
</dbReference>
<dbReference type="GO" id="GO:0006412">
    <property type="term" value="P:translation"/>
    <property type="evidence" value="ECO:0007669"/>
    <property type="project" value="TreeGrafter"/>
</dbReference>
<evidence type="ECO:0000259" key="4">
    <source>
        <dbReference type="SMART" id="SM00316"/>
    </source>
</evidence>
<evidence type="ECO:0000259" key="5">
    <source>
        <dbReference type="SMART" id="SM00732"/>
    </source>
</evidence>
<dbReference type="Gene3D" id="1.10.10.650">
    <property type="entry name" value="RuvA domain 2-like"/>
    <property type="match status" value="1"/>
</dbReference>
<dbReference type="SMART" id="SM00732">
    <property type="entry name" value="YqgFc"/>
    <property type="match status" value="1"/>
</dbReference>
<dbReference type="Pfam" id="PF09371">
    <property type="entry name" value="Tex_N"/>
    <property type="match status" value="1"/>
</dbReference>
<dbReference type="InterPro" id="IPR041692">
    <property type="entry name" value="HHH_9"/>
</dbReference>
<dbReference type="Pfam" id="PF00575">
    <property type="entry name" value="S1"/>
    <property type="match status" value="1"/>
</dbReference>
<dbReference type="SMART" id="SM00278">
    <property type="entry name" value="HhH1"/>
    <property type="match status" value="2"/>
</dbReference>
<dbReference type="SUPFAM" id="SSF50249">
    <property type="entry name" value="Nucleic acid-binding proteins"/>
    <property type="match status" value="1"/>
</dbReference>
<dbReference type="GeneID" id="76425177"/>
<dbReference type="SUPFAM" id="SSF47781">
    <property type="entry name" value="RuvA domain 2-like"/>
    <property type="match status" value="2"/>
</dbReference>
<feature type="domain" description="YqgF/RNase H-like" evidence="5">
    <location>
        <begin position="320"/>
        <end position="414"/>
    </location>
</feature>
<dbReference type="Pfam" id="PF17674">
    <property type="entry name" value="HHH_9"/>
    <property type="match status" value="1"/>
</dbReference>
<dbReference type="InterPro" id="IPR003583">
    <property type="entry name" value="Hlx-hairpin-Hlx_DNA-bd_motif"/>
</dbReference>
<dbReference type="InterPro" id="IPR023323">
    <property type="entry name" value="Tex-like_dom_sf"/>
</dbReference>
<dbReference type="PANTHER" id="PTHR10724">
    <property type="entry name" value="30S RIBOSOMAL PROTEIN S1"/>
    <property type="match status" value="1"/>
</dbReference>